<reference evidence="1 2" key="1">
    <citation type="submission" date="2023-10" db="EMBL/GenBank/DDBJ databases">
        <title>Rubellicoccus peritrichatus gen. nov., sp. nov., isolated from an algae of coral reef tank.</title>
        <authorList>
            <person name="Luo J."/>
        </authorList>
    </citation>
    <scope>NUCLEOTIDE SEQUENCE [LARGE SCALE GENOMIC DNA]</scope>
    <source>
        <strain evidence="1 2">CR14</strain>
    </source>
</reference>
<dbReference type="RefSeq" id="WP_317831833.1">
    <property type="nucleotide sequence ID" value="NZ_CP136920.1"/>
</dbReference>
<evidence type="ECO:0000313" key="1">
    <source>
        <dbReference type="EMBL" id="WOO39813.1"/>
    </source>
</evidence>
<dbReference type="KEGG" id="puo:RZN69_14405"/>
<dbReference type="EMBL" id="CP136920">
    <property type="protein sequence ID" value="WOO39813.1"/>
    <property type="molecule type" value="Genomic_DNA"/>
</dbReference>
<name>A0AAQ3QTV7_9BACT</name>
<proteinExistence type="predicted"/>
<evidence type="ECO:0000313" key="2">
    <source>
        <dbReference type="Proteomes" id="UP001304300"/>
    </source>
</evidence>
<dbReference type="Proteomes" id="UP001304300">
    <property type="component" value="Chromosome"/>
</dbReference>
<dbReference type="AlphaFoldDB" id="A0AAQ3QTV7"/>
<protein>
    <recommendedName>
        <fullName evidence="3">PEP-CTERM protein-sorting domain-containing protein</fullName>
    </recommendedName>
</protein>
<accession>A0AAQ3QTV7</accession>
<keyword evidence="2" id="KW-1185">Reference proteome</keyword>
<evidence type="ECO:0008006" key="3">
    <source>
        <dbReference type="Google" id="ProtNLM"/>
    </source>
</evidence>
<gene>
    <name evidence="1" type="ORF">RZN69_14405</name>
</gene>
<sequence>MFSKEKKHTQATVTAAVSSLLAASNAQGIIQYFDSSNAFTLNDDSGAWDIDGNGIIDASVQTFPGYFLIHGAGGGFEGIVTSGNPSSLANLATNYTVSASKSFENNFNYSNGAFDDFAEFTSGVSAYFGFTFLERTELPNTVRFGWARATVTRTPDFAITIHEWAYEDTFDQAIQVGDTGAIPEPAAVATGLGALALGAAGLRRWRKAKQVA</sequence>
<organism evidence="1 2">
    <name type="scientific">Rubellicoccus peritrichatus</name>
    <dbReference type="NCBI Taxonomy" id="3080537"/>
    <lineage>
        <taxon>Bacteria</taxon>
        <taxon>Pseudomonadati</taxon>
        <taxon>Verrucomicrobiota</taxon>
        <taxon>Opitutia</taxon>
        <taxon>Puniceicoccales</taxon>
        <taxon>Cerasicoccaceae</taxon>
        <taxon>Rubellicoccus</taxon>
    </lineage>
</organism>